<dbReference type="EMBL" id="FNNU01000004">
    <property type="protein sequence ID" value="SDX45213.1"/>
    <property type="molecule type" value="Genomic_DNA"/>
</dbReference>
<dbReference type="GO" id="GO:0006788">
    <property type="term" value="P:heme oxidation"/>
    <property type="evidence" value="ECO:0007669"/>
    <property type="project" value="InterPro"/>
</dbReference>
<dbReference type="InterPro" id="IPR016053">
    <property type="entry name" value="Haem_Oase-like"/>
</dbReference>
<accession>A0A1H3BTK1</accession>
<dbReference type="InterPro" id="IPR016084">
    <property type="entry name" value="Haem_Oase-like_multi-hlx"/>
</dbReference>
<dbReference type="GO" id="GO:0004392">
    <property type="term" value="F:heme oxygenase (decyclizing) activity"/>
    <property type="evidence" value="ECO:0007669"/>
    <property type="project" value="InterPro"/>
</dbReference>
<dbReference type="CDD" id="cd19166">
    <property type="entry name" value="HemeO-bac"/>
    <property type="match status" value="1"/>
</dbReference>
<evidence type="ECO:0000313" key="1">
    <source>
        <dbReference type="EMBL" id="SDX45213.1"/>
    </source>
</evidence>
<proteinExistence type="predicted"/>
<dbReference type="Gene3D" id="1.20.910.10">
    <property type="entry name" value="Heme oxygenase-like"/>
    <property type="match status" value="1"/>
</dbReference>
<protein>
    <submittedName>
        <fullName evidence="1">Heme oxygenase</fullName>
    </submittedName>
</protein>
<evidence type="ECO:0000313" key="2">
    <source>
        <dbReference type="Proteomes" id="UP000243778"/>
    </source>
</evidence>
<gene>
    <name evidence="1" type="ORF">SAMN05216287_2964</name>
</gene>
<dbReference type="STRING" id="1007099.SAMN05216287_2964"/>
<name>A0A1H3BTK1_9PSED</name>
<dbReference type="RefSeq" id="WP_090229691.1">
    <property type="nucleotide sequence ID" value="NZ_FNNU01000004.1"/>
</dbReference>
<reference evidence="2" key="1">
    <citation type="submission" date="2016-10" db="EMBL/GenBank/DDBJ databases">
        <authorList>
            <person name="Varghese N."/>
            <person name="Submissions S."/>
        </authorList>
    </citation>
    <scope>NUCLEOTIDE SEQUENCE [LARGE SCALE GENOMIC DNA]</scope>
    <source>
        <strain evidence="2">NRRL B-59562</strain>
    </source>
</reference>
<dbReference type="Proteomes" id="UP000243778">
    <property type="component" value="Unassembled WGS sequence"/>
</dbReference>
<dbReference type="OrthoDB" id="114943at2"/>
<dbReference type="Pfam" id="PF01126">
    <property type="entry name" value="Heme_oxygenase"/>
    <property type="match status" value="1"/>
</dbReference>
<keyword evidence="2" id="KW-1185">Reference proteome</keyword>
<sequence>MPETTESDLRIPSALTALRLATQAEHSALDQNLPLQRDDFAHADYLNYISRVSGWLKPLEATLWASPWPALADAGQRAGKLAWIEADLLEGGWSRAQVDAIPVCPYVPQASDDARRFGIAYVLEGSTLGSSFLFRRLQPRLAPLPLHWLLGYGAATGPLWKSFIRRLEEQLSEAAQIEAASAAAREAFESFSRWVVRGESA</sequence>
<dbReference type="AlphaFoldDB" id="A0A1H3BTK1"/>
<dbReference type="SUPFAM" id="SSF48613">
    <property type="entry name" value="Heme oxygenase-like"/>
    <property type="match status" value="1"/>
</dbReference>
<organism evidence="1 2">
    <name type="scientific">Pseudomonas kuykendallii</name>
    <dbReference type="NCBI Taxonomy" id="1007099"/>
    <lineage>
        <taxon>Bacteria</taxon>
        <taxon>Pseudomonadati</taxon>
        <taxon>Pseudomonadota</taxon>
        <taxon>Gammaproteobacteria</taxon>
        <taxon>Pseudomonadales</taxon>
        <taxon>Pseudomonadaceae</taxon>
        <taxon>Pseudomonas</taxon>
    </lineage>
</organism>